<evidence type="ECO:0000313" key="7">
    <source>
        <dbReference type="EMBL" id="KAK8851895.1"/>
    </source>
</evidence>
<accession>A0ABR2HS29</accession>
<dbReference type="PANTHER" id="PTHR48068:SF4">
    <property type="entry name" value="TATA-BOX BINDING PROTEIN ASSOCIATED FACTOR 9"/>
    <property type="match status" value="1"/>
</dbReference>
<comment type="caution">
    <text evidence="7">The sequence shown here is derived from an EMBL/GenBank/DDBJ whole genome shotgun (WGS) entry which is preliminary data.</text>
</comment>
<reference evidence="7 8" key="1">
    <citation type="journal article" date="2024" name="IMA Fungus">
        <title>Apiospora arundinis, a panoply of carbohydrate-active enzymes and secondary metabolites.</title>
        <authorList>
            <person name="Sorensen T."/>
            <person name="Petersen C."/>
            <person name="Muurmann A.T."/>
            <person name="Christiansen J.V."/>
            <person name="Brundto M.L."/>
            <person name="Overgaard C.K."/>
            <person name="Boysen A.T."/>
            <person name="Wollenberg R.D."/>
            <person name="Larsen T.O."/>
            <person name="Sorensen J.L."/>
            <person name="Nielsen K.L."/>
            <person name="Sondergaard T.E."/>
        </authorList>
    </citation>
    <scope>NUCLEOTIDE SEQUENCE [LARGE SCALE GENOMIC DNA]</scope>
    <source>
        <strain evidence="7 8">AAU 773</strain>
    </source>
</reference>
<dbReference type="InterPro" id="IPR051431">
    <property type="entry name" value="TFIID_subunit_9"/>
</dbReference>
<feature type="region of interest" description="Disordered" evidence="6">
    <location>
        <begin position="219"/>
        <end position="288"/>
    </location>
</feature>
<evidence type="ECO:0000256" key="5">
    <source>
        <dbReference type="ARBA" id="ARBA00023242"/>
    </source>
</evidence>
<dbReference type="CDD" id="cd07979">
    <property type="entry name" value="HFD_TAF9"/>
    <property type="match status" value="1"/>
</dbReference>
<protein>
    <submittedName>
        <fullName evidence="7">Transcription initiation factor IID 31kD subunit-domain-containing protein</fullName>
    </submittedName>
</protein>
<keyword evidence="5" id="KW-0539">Nucleus</keyword>
<evidence type="ECO:0000256" key="4">
    <source>
        <dbReference type="ARBA" id="ARBA00023163"/>
    </source>
</evidence>
<comment type="subcellular location">
    <subcellularLocation>
        <location evidence="1">Nucleus</location>
    </subcellularLocation>
</comment>
<feature type="region of interest" description="Disordered" evidence="6">
    <location>
        <begin position="1"/>
        <end position="67"/>
    </location>
</feature>
<keyword evidence="3" id="KW-0805">Transcription regulation</keyword>
<keyword evidence="4" id="KW-0804">Transcription</keyword>
<feature type="compositionally biased region" description="Acidic residues" evidence="6">
    <location>
        <begin position="227"/>
        <end position="247"/>
    </location>
</feature>
<dbReference type="InterPro" id="IPR003162">
    <property type="entry name" value="TFIID-31"/>
</dbReference>
<evidence type="ECO:0000256" key="2">
    <source>
        <dbReference type="ARBA" id="ARBA00007646"/>
    </source>
</evidence>
<evidence type="ECO:0000256" key="6">
    <source>
        <dbReference type="SAM" id="MobiDB-lite"/>
    </source>
</evidence>
<sequence length="288" mass="29481">MATSSQSQPNGIPPSSAASGPSQSQPTQATSSTLQASSQPAGGAGPTPAPNGTGQSQQPSTSAPRPRDARTIELLLTSQGVTSYDSRVPLLLLDFAYRHTSSVLSDALHLTTDPYTSAAGSKPSGASGAAPSAPANVDAAVSTNAVSLAVASRQAYQFRGGSGAGGSAGGGASKDWLMELAKERNRVALPRVHAHEWGVRLPNERFVLSGMSWGLKDRWGGTGMGGAEDEDDDDESEPEGGMEDAMEGVESSDTLNKESGSATKDGEGGLDELLGDDMADEDEDMDLE</sequence>
<dbReference type="Proteomes" id="UP001390339">
    <property type="component" value="Unassembled WGS sequence"/>
</dbReference>
<feature type="compositionally biased region" description="Acidic residues" evidence="6">
    <location>
        <begin position="268"/>
        <end position="288"/>
    </location>
</feature>
<organism evidence="7 8">
    <name type="scientific">Apiospora arundinis</name>
    <dbReference type="NCBI Taxonomy" id="335852"/>
    <lineage>
        <taxon>Eukaryota</taxon>
        <taxon>Fungi</taxon>
        <taxon>Dikarya</taxon>
        <taxon>Ascomycota</taxon>
        <taxon>Pezizomycotina</taxon>
        <taxon>Sordariomycetes</taxon>
        <taxon>Xylariomycetidae</taxon>
        <taxon>Amphisphaeriales</taxon>
        <taxon>Apiosporaceae</taxon>
        <taxon>Apiospora</taxon>
    </lineage>
</organism>
<feature type="compositionally biased region" description="Polar residues" evidence="6">
    <location>
        <begin position="251"/>
        <end position="262"/>
    </location>
</feature>
<comment type="similarity">
    <text evidence="2">Belongs to the TAF9 family.</text>
</comment>
<proteinExistence type="inferred from homology"/>
<feature type="compositionally biased region" description="Low complexity" evidence="6">
    <location>
        <begin position="13"/>
        <end position="41"/>
    </location>
</feature>
<dbReference type="PANTHER" id="PTHR48068">
    <property type="entry name" value="TAF9 RNA POLYMERASE II, TATA BOX-BINDING PROTEIN (TBP)-ASSOCIATED FACTOR"/>
    <property type="match status" value="1"/>
</dbReference>
<name>A0ABR2HS29_9PEZI</name>
<feature type="compositionally biased region" description="Polar residues" evidence="6">
    <location>
        <begin position="1"/>
        <end position="10"/>
    </location>
</feature>
<dbReference type="Gene3D" id="1.10.20.10">
    <property type="entry name" value="Histone, subunit A"/>
    <property type="match status" value="1"/>
</dbReference>
<dbReference type="InterPro" id="IPR009072">
    <property type="entry name" value="Histone-fold"/>
</dbReference>
<keyword evidence="8" id="KW-1185">Reference proteome</keyword>
<dbReference type="Pfam" id="PF02291">
    <property type="entry name" value="TFIID-31kDa"/>
    <property type="match status" value="1"/>
</dbReference>
<gene>
    <name evidence="7" type="ORF">PGQ11_014374</name>
</gene>
<evidence type="ECO:0000256" key="3">
    <source>
        <dbReference type="ARBA" id="ARBA00023015"/>
    </source>
</evidence>
<evidence type="ECO:0000256" key="1">
    <source>
        <dbReference type="ARBA" id="ARBA00004123"/>
    </source>
</evidence>
<dbReference type="EMBL" id="JAPCWZ010000009">
    <property type="protein sequence ID" value="KAK8851895.1"/>
    <property type="molecule type" value="Genomic_DNA"/>
</dbReference>
<evidence type="ECO:0000313" key="8">
    <source>
        <dbReference type="Proteomes" id="UP001390339"/>
    </source>
</evidence>
<dbReference type="SUPFAM" id="SSF47113">
    <property type="entry name" value="Histone-fold"/>
    <property type="match status" value="1"/>
</dbReference>